<dbReference type="InterPro" id="IPR036388">
    <property type="entry name" value="WH-like_DNA-bd_sf"/>
</dbReference>
<dbReference type="InterPro" id="IPR039422">
    <property type="entry name" value="MarR/SlyA-like"/>
</dbReference>
<dbReference type="AlphaFoldDB" id="T0D2B4"/>
<reference evidence="5" key="1">
    <citation type="journal article" date="2022" name="G3 (Bethesda)">
        <title>Unveiling the complete genome sequence of Alicyclobacillus acidoterrestris DSM 3922T, a taint-producing strain.</title>
        <authorList>
            <person name="Leonardo I.C."/>
            <person name="Barreto Crespo M.T."/>
            <person name="Gaspar F.B."/>
        </authorList>
    </citation>
    <scope>NUCLEOTIDE SEQUENCE [LARGE SCALE GENOMIC DNA]</scope>
    <source>
        <strain evidence="5">DSM 3922</strain>
    </source>
</reference>
<dbReference type="PRINTS" id="PR00598">
    <property type="entry name" value="HTHMARR"/>
</dbReference>
<dbReference type="PANTHER" id="PTHR33164:SF43">
    <property type="entry name" value="HTH-TYPE TRANSCRIPTIONAL REPRESSOR YETL"/>
    <property type="match status" value="1"/>
</dbReference>
<name>T0D2B4_ALIAG</name>
<evidence type="ECO:0000256" key="2">
    <source>
        <dbReference type="ARBA" id="ARBA00023125"/>
    </source>
</evidence>
<dbReference type="EMBL" id="CP080467">
    <property type="protein sequence ID" value="UNO50003.1"/>
    <property type="molecule type" value="Genomic_DNA"/>
</dbReference>
<proteinExistence type="predicted"/>
<evidence type="ECO:0000256" key="1">
    <source>
        <dbReference type="ARBA" id="ARBA00023015"/>
    </source>
</evidence>
<dbReference type="PROSITE" id="PS01117">
    <property type="entry name" value="HTH_MARR_1"/>
    <property type="match status" value="1"/>
</dbReference>
<dbReference type="InterPro" id="IPR023187">
    <property type="entry name" value="Tscrpt_reg_MarR-type_CS"/>
</dbReference>
<keyword evidence="3" id="KW-0804">Transcription</keyword>
<dbReference type="Gene3D" id="1.10.10.10">
    <property type="entry name" value="Winged helix-like DNA-binding domain superfamily/Winged helix DNA-binding domain"/>
    <property type="match status" value="1"/>
</dbReference>
<keyword evidence="2" id="KW-0238">DNA-binding</keyword>
<dbReference type="GO" id="GO:0006950">
    <property type="term" value="P:response to stress"/>
    <property type="evidence" value="ECO:0007669"/>
    <property type="project" value="TreeGrafter"/>
</dbReference>
<dbReference type="SMART" id="SM00347">
    <property type="entry name" value="HTH_MARR"/>
    <property type="match status" value="1"/>
</dbReference>
<dbReference type="SUPFAM" id="SSF46785">
    <property type="entry name" value="Winged helix' DNA-binding domain"/>
    <property type="match status" value="1"/>
</dbReference>
<dbReference type="InterPro" id="IPR036390">
    <property type="entry name" value="WH_DNA-bd_sf"/>
</dbReference>
<dbReference type="Pfam" id="PF01047">
    <property type="entry name" value="MarR"/>
    <property type="match status" value="1"/>
</dbReference>
<dbReference type="Proteomes" id="UP000829401">
    <property type="component" value="Chromosome"/>
</dbReference>
<dbReference type="PANTHER" id="PTHR33164">
    <property type="entry name" value="TRANSCRIPTIONAL REGULATOR, MARR FAMILY"/>
    <property type="match status" value="1"/>
</dbReference>
<evidence type="ECO:0000313" key="5">
    <source>
        <dbReference type="Proteomes" id="UP000829401"/>
    </source>
</evidence>
<accession>A0A9E7CWS3</accession>
<dbReference type="PROSITE" id="PS50995">
    <property type="entry name" value="HTH_MARR_2"/>
    <property type="match status" value="1"/>
</dbReference>
<evidence type="ECO:0000256" key="3">
    <source>
        <dbReference type="ARBA" id="ARBA00023163"/>
    </source>
</evidence>
<accession>T0D2B4</accession>
<keyword evidence="5" id="KW-1185">Reference proteome</keyword>
<dbReference type="eggNOG" id="COG1846">
    <property type="taxonomic scope" value="Bacteria"/>
</dbReference>
<dbReference type="RefSeq" id="WP_021296678.1">
    <property type="nucleotide sequence ID" value="NZ_AURB01000133.1"/>
</dbReference>
<keyword evidence="1" id="KW-0805">Transcription regulation</keyword>
<gene>
    <name evidence="4" type="ORF">K1I37_05790</name>
</gene>
<dbReference type="STRING" id="1356854.N007_08070"/>
<sequence>MTDTQETLRNQLFADLAYQILLTQGLSPMKVAGLPSCNQLLVLKELDEVERMRLTDLSAALKLSPSTITGICDVLEQKGYIRRDRDLIDRRIVYVSLTAHGRTCLRSTRDSMIARLGSVAHTFKEGDLETAVAVLNAINRSLHGGLS</sequence>
<dbReference type="KEGG" id="aaco:K1I37_05790"/>
<organism evidence="4 5">
    <name type="scientific">Alicyclobacillus acidoterrestris (strain ATCC 49025 / DSM 3922 / CIP 106132 / NCIMB 13137 / GD3B)</name>
    <dbReference type="NCBI Taxonomy" id="1356854"/>
    <lineage>
        <taxon>Bacteria</taxon>
        <taxon>Bacillati</taxon>
        <taxon>Bacillota</taxon>
        <taxon>Bacilli</taxon>
        <taxon>Bacillales</taxon>
        <taxon>Alicyclobacillaceae</taxon>
        <taxon>Alicyclobacillus</taxon>
    </lineage>
</organism>
<dbReference type="GO" id="GO:0003677">
    <property type="term" value="F:DNA binding"/>
    <property type="evidence" value="ECO:0007669"/>
    <property type="project" value="UniProtKB-KW"/>
</dbReference>
<dbReference type="GO" id="GO:0003700">
    <property type="term" value="F:DNA-binding transcription factor activity"/>
    <property type="evidence" value="ECO:0007669"/>
    <property type="project" value="InterPro"/>
</dbReference>
<protein>
    <submittedName>
        <fullName evidence="4">MarR family transcriptional regulator</fullName>
    </submittedName>
</protein>
<dbReference type="InterPro" id="IPR000835">
    <property type="entry name" value="HTH_MarR-typ"/>
</dbReference>
<evidence type="ECO:0000313" key="4">
    <source>
        <dbReference type="EMBL" id="UNO50003.1"/>
    </source>
</evidence>
<dbReference type="OrthoDB" id="3254893at2"/>